<dbReference type="GO" id="GO:0003992">
    <property type="term" value="F:N2-acetyl-L-ornithine:2-oxoglutarate 5-aminotransferase activity"/>
    <property type="evidence" value="ECO:0007669"/>
    <property type="project" value="UniProtKB-UniRule"/>
</dbReference>
<gene>
    <name evidence="9 10" type="primary">argD</name>
    <name evidence="10" type="ordered locus">BN4_10506</name>
</gene>
<dbReference type="PANTHER" id="PTHR11986:SF79">
    <property type="entry name" value="ACETYLORNITHINE AMINOTRANSFERASE, MITOCHONDRIAL"/>
    <property type="match status" value="1"/>
</dbReference>
<organism evidence="10 11">
    <name type="scientific">Pseudodesulfovibrio piezophilus (strain DSM 21447 / JCM 15486 / C1TLV30)</name>
    <name type="common">Desulfovibrio piezophilus</name>
    <dbReference type="NCBI Taxonomy" id="1322246"/>
    <lineage>
        <taxon>Bacteria</taxon>
        <taxon>Pseudomonadati</taxon>
        <taxon>Thermodesulfobacteriota</taxon>
        <taxon>Desulfovibrionia</taxon>
        <taxon>Desulfovibrionales</taxon>
        <taxon>Desulfovibrionaceae</taxon>
    </lineage>
</organism>
<dbReference type="EC" id="2.6.1.11" evidence="9"/>
<dbReference type="AlphaFoldDB" id="M1WNS0"/>
<feature type="binding site" evidence="9">
    <location>
        <begin position="230"/>
        <end position="233"/>
    </location>
    <ligand>
        <name>pyridoxal 5'-phosphate</name>
        <dbReference type="ChEBI" id="CHEBI:597326"/>
    </ligand>
</feature>
<dbReference type="CDD" id="cd00610">
    <property type="entry name" value="OAT_like"/>
    <property type="match status" value="1"/>
</dbReference>
<comment type="subcellular location">
    <subcellularLocation>
        <location evidence="9">Cytoplasm</location>
    </subcellularLocation>
</comment>
<dbReference type="InterPro" id="IPR005814">
    <property type="entry name" value="Aminotrans_3"/>
</dbReference>
<dbReference type="GO" id="GO:0005737">
    <property type="term" value="C:cytoplasm"/>
    <property type="evidence" value="ECO:0007669"/>
    <property type="project" value="UniProtKB-SubCell"/>
</dbReference>
<comment type="pathway">
    <text evidence="9">Amino-acid biosynthesis; L-arginine biosynthesis; N(2)-acetyl-L-ornithine from L-glutamate: step 4/4.</text>
</comment>
<evidence type="ECO:0000256" key="4">
    <source>
        <dbReference type="ARBA" id="ARBA00022679"/>
    </source>
</evidence>
<keyword evidence="6" id="KW-0670">Pyruvate</keyword>
<dbReference type="InterPro" id="IPR004636">
    <property type="entry name" value="AcOrn/SuccOrn_fam"/>
</dbReference>
<dbReference type="Gene3D" id="3.90.1150.10">
    <property type="entry name" value="Aspartate Aminotransferase, domain 1"/>
    <property type="match status" value="1"/>
</dbReference>
<dbReference type="InterPro" id="IPR050103">
    <property type="entry name" value="Class-III_PLP-dep_AT"/>
</dbReference>
<dbReference type="FunFam" id="3.40.640.10:FF:000004">
    <property type="entry name" value="Acetylornithine aminotransferase"/>
    <property type="match status" value="1"/>
</dbReference>
<feature type="binding site" evidence="9">
    <location>
        <position position="147"/>
    </location>
    <ligand>
        <name>N(2)-acetyl-L-ornithine</name>
        <dbReference type="ChEBI" id="CHEBI:57805"/>
    </ligand>
</feature>
<feature type="binding site" evidence="9">
    <location>
        <position position="144"/>
    </location>
    <ligand>
        <name>pyridoxal 5'-phosphate</name>
        <dbReference type="ChEBI" id="CHEBI:597326"/>
    </ligand>
</feature>
<comment type="miscellaneous">
    <text evidence="9">May also have succinyldiaminopimelate aminotransferase activity, thus carrying out the corresponding step in lysine biosynthesis.</text>
</comment>
<reference evidence="10 11" key="1">
    <citation type="journal article" date="2013" name="PLoS ONE">
        <title>The first genomic and proteomic characterization of a deep-sea sulfate reducer: insights into the piezophilic lifestyle of Desulfovibrio piezophilus.</title>
        <authorList>
            <person name="Pradel N."/>
            <person name="Ji B."/>
            <person name="Gimenez G."/>
            <person name="Talla E."/>
            <person name="Lenoble P."/>
            <person name="Garel M."/>
            <person name="Tamburini C."/>
            <person name="Fourquet P."/>
            <person name="Lebrun R."/>
            <person name="Bertin P."/>
            <person name="Denis Y."/>
            <person name="Pophillat M."/>
            <person name="Barbe V."/>
            <person name="Ollivier B."/>
            <person name="Dolla A."/>
        </authorList>
    </citation>
    <scope>NUCLEOTIDE SEQUENCE [LARGE SCALE GENOMIC DNA]</scope>
    <source>
        <strain evidence="11">DSM 10523 / SB164P1</strain>
    </source>
</reference>
<reference evidence="11" key="2">
    <citation type="journal article" date="2013" name="Stand. Genomic Sci.">
        <title>Complete genome sequence of Desulfocapsa sulfexigens, a marine deltaproteobacterium specialized in disproportionating inorganic sulfur compounds.</title>
        <authorList>
            <person name="Finster K.W."/>
            <person name="Kjeldsen K.U."/>
            <person name="Kube M."/>
            <person name="Reinhardt R."/>
            <person name="Mussmann M."/>
            <person name="Amann R."/>
            <person name="Schreiber L."/>
        </authorList>
    </citation>
    <scope>NUCLEOTIDE SEQUENCE [LARGE SCALE GENOMIC DNA]</scope>
    <source>
        <strain evidence="11">DSM 10523 / SB164P1</strain>
    </source>
</reference>
<evidence type="ECO:0000256" key="1">
    <source>
        <dbReference type="ARBA" id="ARBA00011881"/>
    </source>
</evidence>
<dbReference type="InterPro" id="IPR015424">
    <property type="entry name" value="PyrdxlP-dep_Trfase"/>
</dbReference>
<comment type="subunit">
    <text evidence="9">Homodimer.</text>
</comment>
<dbReference type="KEGG" id="dpi:BN4_10506"/>
<keyword evidence="5 9" id="KW-0663">Pyridoxal phosphate</keyword>
<comment type="cofactor">
    <cofactor evidence="9">
        <name>pyridoxal 5'-phosphate</name>
        <dbReference type="ChEBI" id="CHEBI:597326"/>
    </cofactor>
    <text evidence="9">Binds 1 pyridoxal phosphate per subunit.</text>
</comment>
<dbReference type="Pfam" id="PF00202">
    <property type="entry name" value="Aminotran_3"/>
    <property type="match status" value="1"/>
</dbReference>
<dbReference type="GO" id="GO:0031299">
    <property type="term" value="F:taurine-pyruvate aminotransferase activity"/>
    <property type="evidence" value="ECO:0007669"/>
    <property type="project" value="UniProtKB-EC"/>
</dbReference>
<keyword evidence="3 9" id="KW-0028">Amino-acid biosynthesis</keyword>
<keyword evidence="4 9" id="KW-0808">Transferase</keyword>
<comment type="subunit">
    <text evidence="1">Homotetramer.</text>
</comment>
<dbReference type="PANTHER" id="PTHR11986">
    <property type="entry name" value="AMINOTRANSFERASE CLASS III"/>
    <property type="match status" value="1"/>
</dbReference>
<evidence type="ECO:0000256" key="6">
    <source>
        <dbReference type="ARBA" id="ARBA00023317"/>
    </source>
</evidence>
<dbReference type="InterPro" id="IPR015421">
    <property type="entry name" value="PyrdxlP-dep_Trfase_major"/>
</dbReference>
<feature type="binding site" evidence="9">
    <location>
        <position position="288"/>
    </location>
    <ligand>
        <name>pyridoxal 5'-phosphate</name>
        <dbReference type="ChEBI" id="CHEBI:597326"/>
    </ligand>
</feature>
<feature type="binding site" evidence="9">
    <location>
        <begin position="111"/>
        <end position="112"/>
    </location>
    <ligand>
        <name>pyridoxal 5'-phosphate</name>
        <dbReference type="ChEBI" id="CHEBI:597326"/>
    </ligand>
</feature>
<keyword evidence="9" id="KW-0055">Arginine biosynthesis</keyword>
<dbReference type="eggNOG" id="COG4992">
    <property type="taxonomic scope" value="Bacteria"/>
</dbReference>
<dbReference type="InterPro" id="IPR049704">
    <property type="entry name" value="Aminotrans_3_PPA_site"/>
</dbReference>
<dbReference type="PROSITE" id="PS00600">
    <property type="entry name" value="AA_TRANSFER_CLASS_3"/>
    <property type="match status" value="1"/>
</dbReference>
<keyword evidence="2 9" id="KW-0032">Aminotransferase</keyword>
<dbReference type="UniPathway" id="UPA00068">
    <property type="reaction ID" value="UER00109"/>
</dbReference>
<dbReference type="PIRSF" id="PIRSF000521">
    <property type="entry name" value="Transaminase_4ab_Lys_Orn"/>
    <property type="match status" value="1"/>
</dbReference>
<keyword evidence="11" id="KW-1185">Reference proteome</keyword>
<proteinExistence type="inferred from homology"/>
<dbReference type="GO" id="GO:0030170">
    <property type="term" value="F:pyridoxal phosphate binding"/>
    <property type="evidence" value="ECO:0007669"/>
    <property type="project" value="InterPro"/>
</dbReference>
<protein>
    <recommendedName>
        <fullName evidence="9">Acetylornithine aminotransferase</fullName>
        <shortName evidence="9">ACOAT</shortName>
        <ecNumber evidence="9">2.6.1.11</ecNumber>
    </recommendedName>
</protein>
<dbReference type="SUPFAM" id="SSF53383">
    <property type="entry name" value="PLP-dependent transferases"/>
    <property type="match status" value="1"/>
</dbReference>
<evidence type="ECO:0000313" key="10">
    <source>
        <dbReference type="EMBL" id="CCH47744.1"/>
    </source>
</evidence>
<evidence type="ECO:0000256" key="5">
    <source>
        <dbReference type="ARBA" id="ARBA00022898"/>
    </source>
</evidence>
<comment type="pathway">
    <text evidence="8">Organosulfur degradation; alkanesulfonate degradation.</text>
</comment>
<name>M1WNS0_PSEP2</name>
<feature type="binding site" evidence="9">
    <location>
        <position position="287"/>
    </location>
    <ligand>
        <name>N(2)-acetyl-L-ornithine</name>
        <dbReference type="ChEBI" id="CHEBI:57805"/>
    </ligand>
</feature>
<sequence>MSFEMTSKFDAIKEKESNLLCNTYGRYPLAIARAEDCRLYDLENTEYIDFLAGIAVCSLGHCREELADVMTEQARKLVHVSNLFYQEPQLELAEKLLSTCAADKVFFCNSGAEANEGAIKLARKYMHTIQGKNRHEIITLEKSFHGRTLSTLTATGQAGPIKEGFHPLPEGFITVPFENTNALRGAVSDKTAAIMIEMVQGEGGVRPLSSEFVQDISELCKENGILLIVDEVQTGLCRTGRFWAHQHYGITPDIFTSAKALANGLPMGAVLCRDEVARAFEPGSHATTFGGGGVVSAVAAKVIDIMLEEKLSERAFEMGKYLSAQVLKLKQKYPEKIIGPRGLGLLFGIELAFNGSEIWKSLLNKRIICNLTQGTILRLVPPLTITHEDINIFIAALDAALEESET</sequence>
<evidence type="ECO:0000256" key="8">
    <source>
        <dbReference type="ARBA" id="ARBA00060602"/>
    </source>
</evidence>
<dbReference type="Gene3D" id="3.40.640.10">
    <property type="entry name" value="Type I PLP-dependent aspartate aminotransferase-like (Major domain)"/>
    <property type="match status" value="1"/>
</dbReference>
<keyword evidence="9" id="KW-0963">Cytoplasm</keyword>
<dbReference type="InterPro" id="IPR015422">
    <property type="entry name" value="PyrdxlP-dep_Trfase_small"/>
</dbReference>
<evidence type="ECO:0000256" key="2">
    <source>
        <dbReference type="ARBA" id="ARBA00022576"/>
    </source>
</evidence>
<dbReference type="GO" id="GO:0006526">
    <property type="term" value="P:L-arginine biosynthetic process"/>
    <property type="evidence" value="ECO:0007669"/>
    <property type="project" value="UniProtKB-UniRule"/>
</dbReference>
<evidence type="ECO:0000256" key="9">
    <source>
        <dbReference type="HAMAP-Rule" id="MF_01107"/>
    </source>
</evidence>
<feature type="modified residue" description="N6-(pyridoxal phosphate)lysine" evidence="9">
    <location>
        <position position="259"/>
    </location>
</feature>
<comment type="catalytic activity">
    <reaction evidence="7">
        <text>taurine + pyruvate = sulfoacetaldehyde + L-alanine</text>
        <dbReference type="Rhea" id="RHEA:10420"/>
        <dbReference type="ChEBI" id="CHEBI:15361"/>
        <dbReference type="ChEBI" id="CHEBI:57972"/>
        <dbReference type="ChEBI" id="CHEBI:58246"/>
        <dbReference type="ChEBI" id="CHEBI:507393"/>
        <dbReference type="EC" id="2.6.1.77"/>
    </reaction>
    <physiologicalReaction direction="left-to-right" evidence="7">
        <dbReference type="Rhea" id="RHEA:10421"/>
    </physiologicalReaction>
</comment>
<dbReference type="NCBIfam" id="NF002325">
    <property type="entry name" value="PRK01278.1"/>
    <property type="match status" value="1"/>
</dbReference>
<dbReference type="Proteomes" id="UP000011724">
    <property type="component" value="Chromosome"/>
</dbReference>
<dbReference type="STRING" id="1322246.BN4_10506"/>
<dbReference type="HAMAP" id="MF_01107">
    <property type="entry name" value="ArgD_aminotrans_3"/>
    <property type="match status" value="1"/>
</dbReference>
<comment type="catalytic activity">
    <reaction evidence="9">
        <text>N(2)-acetyl-L-ornithine + 2-oxoglutarate = N-acetyl-L-glutamate 5-semialdehyde + L-glutamate</text>
        <dbReference type="Rhea" id="RHEA:18049"/>
        <dbReference type="ChEBI" id="CHEBI:16810"/>
        <dbReference type="ChEBI" id="CHEBI:29123"/>
        <dbReference type="ChEBI" id="CHEBI:29985"/>
        <dbReference type="ChEBI" id="CHEBI:57805"/>
        <dbReference type="EC" id="2.6.1.11"/>
    </reaction>
</comment>
<comment type="similarity">
    <text evidence="9">Belongs to the class-III pyridoxal-phosphate-dependent aminotransferase family. ArgD subfamily.</text>
</comment>
<dbReference type="PATRIC" id="fig|879567.3.peg.527"/>
<accession>M1WNS0</accession>
<dbReference type="HOGENOM" id="CLU_016922_10_1_7"/>
<dbReference type="NCBIfam" id="TIGR00707">
    <property type="entry name" value="argD"/>
    <property type="match status" value="1"/>
</dbReference>
<dbReference type="EMBL" id="FO203427">
    <property type="protein sequence ID" value="CCH47744.1"/>
    <property type="molecule type" value="Genomic_DNA"/>
</dbReference>
<evidence type="ECO:0000313" key="11">
    <source>
        <dbReference type="Proteomes" id="UP000011724"/>
    </source>
</evidence>
<dbReference type="GO" id="GO:0042802">
    <property type="term" value="F:identical protein binding"/>
    <property type="evidence" value="ECO:0007669"/>
    <property type="project" value="TreeGrafter"/>
</dbReference>
<evidence type="ECO:0000256" key="3">
    <source>
        <dbReference type="ARBA" id="ARBA00022605"/>
    </source>
</evidence>
<evidence type="ECO:0000256" key="7">
    <source>
        <dbReference type="ARBA" id="ARBA00052998"/>
    </source>
</evidence>